<gene>
    <name evidence="2" type="ORF">BD289DRAFT_473719</name>
</gene>
<keyword evidence="3" id="KW-1185">Reference proteome</keyword>
<protein>
    <submittedName>
        <fullName evidence="2">Uncharacterized protein</fullName>
    </submittedName>
</protein>
<feature type="compositionally biased region" description="Low complexity" evidence="1">
    <location>
        <begin position="469"/>
        <end position="481"/>
    </location>
</feature>
<dbReference type="STRING" id="2025994.A0A2T3AAE2"/>
<feature type="region of interest" description="Disordered" evidence="1">
    <location>
        <begin position="89"/>
        <end position="252"/>
    </location>
</feature>
<feature type="compositionally biased region" description="Basic and acidic residues" evidence="1">
    <location>
        <begin position="498"/>
        <end position="509"/>
    </location>
</feature>
<dbReference type="EMBL" id="KZ678426">
    <property type="protein sequence ID" value="PSR88643.1"/>
    <property type="molecule type" value="Genomic_DNA"/>
</dbReference>
<feature type="compositionally biased region" description="Polar residues" evidence="1">
    <location>
        <begin position="169"/>
        <end position="178"/>
    </location>
</feature>
<name>A0A2T3AAE2_9PEZI</name>
<feature type="compositionally biased region" description="Low complexity" evidence="1">
    <location>
        <begin position="387"/>
        <end position="401"/>
    </location>
</feature>
<sequence>MAASTQVEAKSLSAINHLAANPPQYPINPTGKHETLCLYISRVPGSRDIILSTHKPQRSNVTGEDVAQSLYYIHLDNLGDELLVPGSQRHENAPRASMESTASQEHRIARKPVPAGVTTAKTTQQQPQPQPQQPATSAVLEQPQPPPQYHNSNKENVPLVQPYGGSGAAPSQQSTASQMGAVIQQRSQQPSPSRPAKVPVALTPVARKPIGPRMTGEPSSPAREDPPLAARNNQPYSVPGDEGPRAAAPKPNLAPLRFDEMANTRSHTPVLQSPLTPSRSPSPWNKQQKPFTPFSLTIIRRNPITGHQWNIGKVSSFQSTILYQDPNSPDAAPIVQYPRGYPAINIHIETSGYARFRNFSTIMPKINLDSVSRSSGNNIAESMKELAAQMQAQQQQQEAAATGDVADDGLGGFKRQVTMSYGKTWTHNLKEKWSSRKRDKPTTTGYGSDNDHLGGQLRSPEARFHQRNDSGGSAASYDSSYFPPGSTHYQQQHPTEGLADHSHHMEDQPNVKSPGPGLRPKGYTFTSPWGGSCDFRTSSSGRSLKCRHTRNTTSQGFNPLVVAQALRDAASTSNGDGERKRGRSRGLSASMSDVNSDKVDVCELRFSLPSTDFFNSKEDRERAAKEVVEGLGRMLVRDRRSLDVPRGNNADEEEDGDGVFDFSELGRERAGGGNKGNRAKLGKLLIHDEGLKMLDLVVAANMGIWWQAWERSF</sequence>
<evidence type="ECO:0000256" key="1">
    <source>
        <dbReference type="SAM" id="MobiDB-lite"/>
    </source>
</evidence>
<feature type="region of interest" description="Disordered" evidence="1">
    <location>
        <begin position="387"/>
        <end position="407"/>
    </location>
</feature>
<feature type="region of interest" description="Disordered" evidence="1">
    <location>
        <begin position="432"/>
        <end position="524"/>
    </location>
</feature>
<evidence type="ECO:0000313" key="3">
    <source>
        <dbReference type="Proteomes" id="UP000241462"/>
    </source>
</evidence>
<proteinExistence type="predicted"/>
<feature type="region of interest" description="Disordered" evidence="1">
    <location>
        <begin position="264"/>
        <end position="289"/>
    </location>
</feature>
<organism evidence="2 3">
    <name type="scientific">Coniella lustricola</name>
    <dbReference type="NCBI Taxonomy" id="2025994"/>
    <lineage>
        <taxon>Eukaryota</taxon>
        <taxon>Fungi</taxon>
        <taxon>Dikarya</taxon>
        <taxon>Ascomycota</taxon>
        <taxon>Pezizomycotina</taxon>
        <taxon>Sordariomycetes</taxon>
        <taxon>Sordariomycetidae</taxon>
        <taxon>Diaporthales</taxon>
        <taxon>Schizoparmaceae</taxon>
        <taxon>Coniella</taxon>
    </lineage>
</organism>
<dbReference type="Proteomes" id="UP000241462">
    <property type="component" value="Unassembled WGS sequence"/>
</dbReference>
<feature type="compositionally biased region" description="Low complexity" evidence="1">
    <location>
        <begin position="184"/>
        <end position="195"/>
    </location>
</feature>
<reference evidence="2 3" key="1">
    <citation type="journal article" date="2018" name="Mycol. Prog.">
        <title>Coniella lustricola, a new species from submerged detritus.</title>
        <authorList>
            <person name="Raudabaugh D.B."/>
            <person name="Iturriaga T."/>
            <person name="Carver A."/>
            <person name="Mondo S."/>
            <person name="Pangilinan J."/>
            <person name="Lipzen A."/>
            <person name="He G."/>
            <person name="Amirebrahimi M."/>
            <person name="Grigoriev I.V."/>
            <person name="Miller A.N."/>
        </authorList>
    </citation>
    <scope>NUCLEOTIDE SEQUENCE [LARGE SCALE GENOMIC DNA]</scope>
    <source>
        <strain evidence="2 3">B22-T-1</strain>
    </source>
</reference>
<evidence type="ECO:0000313" key="2">
    <source>
        <dbReference type="EMBL" id="PSR88643.1"/>
    </source>
</evidence>
<dbReference type="OrthoDB" id="5426191at2759"/>
<feature type="region of interest" description="Disordered" evidence="1">
    <location>
        <begin position="569"/>
        <end position="591"/>
    </location>
</feature>
<accession>A0A2T3AAE2</accession>
<dbReference type="AlphaFoldDB" id="A0A2T3AAE2"/>
<dbReference type="InParanoid" id="A0A2T3AAE2"/>